<feature type="active site" description="Proton acceptor; specific for L-alanine" evidence="4">
    <location>
        <position position="254"/>
    </location>
</feature>
<dbReference type="Pfam" id="PF00842">
    <property type="entry name" value="Ala_racemase_C"/>
    <property type="match status" value="1"/>
</dbReference>
<evidence type="ECO:0000256" key="1">
    <source>
        <dbReference type="ARBA" id="ARBA00001933"/>
    </source>
</evidence>
<accession>A0ABU3B5P7</accession>
<dbReference type="GO" id="GO:0008784">
    <property type="term" value="F:alanine racemase activity"/>
    <property type="evidence" value="ECO:0007669"/>
    <property type="project" value="UniProtKB-EC"/>
</dbReference>
<comment type="catalytic activity">
    <reaction evidence="4">
        <text>L-alanine = D-alanine</text>
        <dbReference type="Rhea" id="RHEA:20249"/>
        <dbReference type="ChEBI" id="CHEBI:57416"/>
        <dbReference type="ChEBI" id="CHEBI:57972"/>
        <dbReference type="EC" id="5.1.1.1"/>
    </reaction>
</comment>
<dbReference type="PROSITE" id="PS00395">
    <property type="entry name" value="ALANINE_RACEMASE"/>
    <property type="match status" value="1"/>
</dbReference>
<dbReference type="Pfam" id="PF01168">
    <property type="entry name" value="Ala_racemase_N"/>
    <property type="match status" value="1"/>
</dbReference>
<dbReference type="PRINTS" id="PR00992">
    <property type="entry name" value="ALARACEMASE"/>
</dbReference>
<dbReference type="InterPro" id="IPR009006">
    <property type="entry name" value="Ala_racemase/Decarboxylase_C"/>
</dbReference>
<evidence type="ECO:0000256" key="2">
    <source>
        <dbReference type="ARBA" id="ARBA00022898"/>
    </source>
</evidence>
<comment type="caution">
    <text evidence="6">The sequence shown here is derived from an EMBL/GenBank/DDBJ whole genome shotgun (WGS) entry which is preliminary data.</text>
</comment>
<gene>
    <name evidence="6" type="primary">alr</name>
    <name evidence="6" type="ORF">RM531_04780</name>
</gene>
<dbReference type="HAMAP" id="MF_01201">
    <property type="entry name" value="Ala_racemase"/>
    <property type="match status" value="1"/>
</dbReference>
<feature type="domain" description="Alanine racemase C-terminal" evidence="5">
    <location>
        <begin position="233"/>
        <end position="357"/>
    </location>
</feature>
<dbReference type="PANTHER" id="PTHR30511:SF0">
    <property type="entry name" value="ALANINE RACEMASE, CATABOLIC-RELATED"/>
    <property type="match status" value="1"/>
</dbReference>
<feature type="binding site" evidence="4">
    <location>
        <position position="130"/>
    </location>
    <ligand>
        <name>substrate</name>
    </ligand>
</feature>
<dbReference type="SMART" id="SM01005">
    <property type="entry name" value="Ala_racemase_C"/>
    <property type="match status" value="1"/>
</dbReference>
<evidence type="ECO:0000256" key="4">
    <source>
        <dbReference type="HAMAP-Rule" id="MF_01201"/>
    </source>
</evidence>
<protein>
    <recommendedName>
        <fullName evidence="4">Alanine racemase</fullName>
        <ecNumber evidence="4">5.1.1.1</ecNumber>
    </recommendedName>
</protein>
<dbReference type="PANTHER" id="PTHR30511">
    <property type="entry name" value="ALANINE RACEMASE"/>
    <property type="match status" value="1"/>
</dbReference>
<dbReference type="Gene3D" id="3.20.20.10">
    <property type="entry name" value="Alanine racemase"/>
    <property type="match status" value="1"/>
</dbReference>
<dbReference type="Gene3D" id="2.40.37.10">
    <property type="entry name" value="Lyase, Ornithine Decarboxylase, Chain A, domain 1"/>
    <property type="match status" value="1"/>
</dbReference>
<feature type="modified residue" description="N6-(pyridoxal phosphate)lysine" evidence="4">
    <location>
        <position position="35"/>
    </location>
</feature>
<comment type="pathway">
    <text evidence="4">Amino-acid biosynthesis; D-alanine biosynthesis; D-alanine from L-alanine: step 1/1.</text>
</comment>
<dbReference type="InterPro" id="IPR029066">
    <property type="entry name" value="PLP-binding_barrel"/>
</dbReference>
<sequence length="359" mass="37792">MSERARAEIHPAALRHNLTVVRRLAPGRRVYAAVKADAYGHGVARLAGALADADGLAVASLAELQALRTAGLTQPTVLLSDVLDGDLSALTADPEAEPLIFSTAQFDRLAAIAAEYPRRVWIKLDTGMHRLGFAPEQAAGLHQRVAATPGLTLAGWMTHLGCADDPDDPMTTQQVTFFDSALASLPGHRSIANSAGICAWPRTHADLVRPGIMLYGGSPLLDRSAADLGLKPAMTLTAPLISCTEIAAGEPVGYGATWRAPETMPVGVVAIGYGDGYPRHAPSGTPASLDGAPTPLVGRVSMDMLTVDLRRAPDARVGDRVELWGTDVPADTVARAAGTIAYELFCRLTARVNFRVDQG</sequence>
<organism evidence="6 7">
    <name type="scientific">Spectribacter acetivorans</name>
    <dbReference type="NCBI Taxonomy" id="3075603"/>
    <lineage>
        <taxon>Bacteria</taxon>
        <taxon>Pseudomonadati</taxon>
        <taxon>Pseudomonadota</taxon>
        <taxon>Gammaproteobacteria</taxon>
        <taxon>Salinisphaerales</taxon>
        <taxon>Salinisphaeraceae</taxon>
        <taxon>Spectribacter</taxon>
    </lineage>
</organism>
<dbReference type="CDD" id="cd06827">
    <property type="entry name" value="PLPDE_III_AR_proteobact"/>
    <property type="match status" value="1"/>
</dbReference>
<proteinExistence type="inferred from homology"/>
<comment type="function">
    <text evidence="4">Catalyzes the interconversion of L-alanine and D-alanine. May also act on other amino acids.</text>
</comment>
<dbReference type="InterPro" id="IPR020622">
    <property type="entry name" value="Ala_racemase_pyridoxalP-BS"/>
</dbReference>
<evidence type="ECO:0000313" key="7">
    <source>
        <dbReference type="Proteomes" id="UP001259982"/>
    </source>
</evidence>
<dbReference type="EC" id="5.1.1.1" evidence="4"/>
<dbReference type="Proteomes" id="UP001259982">
    <property type="component" value="Unassembled WGS sequence"/>
</dbReference>
<evidence type="ECO:0000313" key="6">
    <source>
        <dbReference type="EMBL" id="MDT0617779.1"/>
    </source>
</evidence>
<dbReference type="EMBL" id="JAVRHY010000003">
    <property type="protein sequence ID" value="MDT0617779.1"/>
    <property type="molecule type" value="Genomic_DNA"/>
</dbReference>
<dbReference type="InterPro" id="IPR001608">
    <property type="entry name" value="Ala_racemase_N"/>
</dbReference>
<dbReference type="SUPFAM" id="SSF50621">
    <property type="entry name" value="Alanine racemase C-terminal domain-like"/>
    <property type="match status" value="1"/>
</dbReference>
<name>A0ABU3B5P7_9GAMM</name>
<dbReference type="InterPro" id="IPR011079">
    <property type="entry name" value="Ala_racemase_C"/>
</dbReference>
<feature type="binding site" evidence="4">
    <location>
        <position position="302"/>
    </location>
    <ligand>
        <name>substrate</name>
    </ligand>
</feature>
<reference evidence="6 7" key="1">
    <citation type="submission" date="2023-09" db="EMBL/GenBank/DDBJ databases">
        <authorList>
            <person name="Rey-Velasco X."/>
        </authorList>
    </citation>
    <scope>NUCLEOTIDE SEQUENCE [LARGE SCALE GENOMIC DNA]</scope>
    <source>
        <strain evidence="6 7">P385</strain>
    </source>
</reference>
<dbReference type="InterPro" id="IPR000821">
    <property type="entry name" value="Ala_racemase"/>
</dbReference>
<feature type="active site" description="Proton acceptor; specific for D-alanine" evidence="4">
    <location>
        <position position="35"/>
    </location>
</feature>
<dbReference type="NCBIfam" id="TIGR00492">
    <property type="entry name" value="alr"/>
    <property type="match status" value="1"/>
</dbReference>
<evidence type="ECO:0000259" key="5">
    <source>
        <dbReference type="SMART" id="SM01005"/>
    </source>
</evidence>
<keyword evidence="3 4" id="KW-0413">Isomerase</keyword>
<dbReference type="SUPFAM" id="SSF51419">
    <property type="entry name" value="PLP-binding barrel"/>
    <property type="match status" value="1"/>
</dbReference>
<comment type="cofactor">
    <cofactor evidence="1 4">
        <name>pyridoxal 5'-phosphate</name>
        <dbReference type="ChEBI" id="CHEBI:597326"/>
    </cofactor>
</comment>
<evidence type="ECO:0000256" key="3">
    <source>
        <dbReference type="ARBA" id="ARBA00023235"/>
    </source>
</evidence>
<comment type="similarity">
    <text evidence="4">Belongs to the alanine racemase family.</text>
</comment>
<keyword evidence="7" id="KW-1185">Reference proteome</keyword>
<keyword evidence="2 4" id="KW-0663">Pyridoxal phosphate</keyword>